<name>A0A1I1ZSZ0_9BACI</name>
<sequence>MTPLQNMWFSFFGIFLMFASAGLTVLAQKLPSFWRGLLLLVAFIFLIIAGLIVFVVVFRGPTAE</sequence>
<keyword evidence="1" id="KW-1133">Transmembrane helix</keyword>
<evidence type="ECO:0000313" key="3">
    <source>
        <dbReference type="Proteomes" id="UP000199516"/>
    </source>
</evidence>
<evidence type="ECO:0000313" key="2">
    <source>
        <dbReference type="EMBL" id="SFE33743.1"/>
    </source>
</evidence>
<dbReference type="Proteomes" id="UP000199516">
    <property type="component" value="Unassembled WGS sequence"/>
</dbReference>
<proteinExistence type="predicted"/>
<feature type="transmembrane region" description="Helical" evidence="1">
    <location>
        <begin position="37"/>
        <end position="58"/>
    </location>
</feature>
<protein>
    <recommendedName>
        <fullName evidence="4">DUF2768 domain-containing protein</fullName>
    </recommendedName>
</protein>
<gene>
    <name evidence="2" type="ORF">SAMN05192532_101375</name>
</gene>
<keyword evidence="1" id="KW-0472">Membrane</keyword>
<dbReference type="AlphaFoldDB" id="A0A1I1ZSZ0"/>
<keyword evidence="1" id="KW-0812">Transmembrane</keyword>
<dbReference type="EMBL" id="FONT01000001">
    <property type="protein sequence ID" value="SFE33743.1"/>
    <property type="molecule type" value="Genomic_DNA"/>
</dbReference>
<evidence type="ECO:0008006" key="4">
    <source>
        <dbReference type="Google" id="ProtNLM"/>
    </source>
</evidence>
<dbReference type="Pfam" id="PF10966">
    <property type="entry name" value="DUF2768"/>
    <property type="match status" value="1"/>
</dbReference>
<organism evidence="2 3">
    <name type="scientific">Alteribacillus iranensis</name>
    <dbReference type="NCBI Taxonomy" id="930128"/>
    <lineage>
        <taxon>Bacteria</taxon>
        <taxon>Bacillati</taxon>
        <taxon>Bacillota</taxon>
        <taxon>Bacilli</taxon>
        <taxon>Bacillales</taxon>
        <taxon>Bacillaceae</taxon>
        <taxon>Alteribacillus</taxon>
    </lineage>
</organism>
<dbReference type="InterPro" id="IPR020076">
    <property type="entry name" value="DUF2768"/>
</dbReference>
<evidence type="ECO:0000256" key="1">
    <source>
        <dbReference type="SAM" id="Phobius"/>
    </source>
</evidence>
<accession>A0A1I1ZSZ0</accession>
<dbReference type="RefSeq" id="WP_177194653.1">
    <property type="nucleotide sequence ID" value="NZ_FONT01000001.1"/>
</dbReference>
<keyword evidence="3" id="KW-1185">Reference proteome</keyword>
<reference evidence="2 3" key="1">
    <citation type="submission" date="2016-10" db="EMBL/GenBank/DDBJ databases">
        <authorList>
            <person name="de Groot N.N."/>
        </authorList>
    </citation>
    <scope>NUCLEOTIDE SEQUENCE [LARGE SCALE GENOMIC DNA]</scope>
    <source>
        <strain evidence="2 3">DSM 23995</strain>
    </source>
</reference>
<dbReference type="STRING" id="930128.SAMN05192532_101375"/>